<dbReference type="Proteomes" id="UP000239388">
    <property type="component" value="Unassembled WGS sequence"/>
</dbReference>
<reference evidence="1 2" key="1">
    <citation type="submission" date="2018-02" db="EMBL/GenBank/DDBJ databases">
        <title>Comparative genomes isolates from brazilian mangrove.</title>
        <authorList>
            <person name="Araujo J.E."/>
            <person name="Taketani R.G."/>
            <person name="Silva M.C.P."/>
            <person name="Loureco M.V."/>
            <person name="Andreote F.D."/>
        </authorList>
    </citation>
    <scope>NUCLEOTIDE SEQUENCE [LARGE SCALE GENOMIC DNA]</scope>
    <source>
        <strain evidence="1 2">NAP PRIS-MGV</strain>
    </source>
</reference>
<organism evidence="1 2">
    <name type="scientific">Blastopirellula marina</name>
    <dbReference type="NCBI Taxonomy" id="124"/>
    <lineage>
        <taxon>Bacteria</taxon>
        <taxon>Pseudomonadati</taxon>
        <taxon>Planctomycetota</taxon>
        <taxon>Planctomycetia</taxon>
        <taxon>Pirellulales</taxon>
        <taxon>Pirellulaceae</taxon>
        <taxon>Blastopirellula</taxon>
    </lineage>
</organism>
<accession>A0A2S8F950</accession>
<protein>
    <submittedName>
        <fullName evidence="1">Uncharacterized protein</fullName>
    </submittedName>
</protein>
<evidence type="ECO:0000313" key="1">
    <source>
        <dbReference type="EMBL" id="PQO28688.1"/>
    </source>
</evidence>
<gene>
    <name evidence="1" type="ORF">C5Y98_23170</name>
</gene>
<name>A0A2S8F950_9BACT</name>
<comment type="caution">
    <text evidence="1">The sequence shown here is derived from an EMBL/GenBank/DDBJ whole genome shotgun (WGS) entry which is preliminary data.</text>
</comment>
<proteinExistence type="predicted"/>
<evidence type="ECO:0000313" key="2">
    <source>
        <dbReference type="Proteomes" id="UP000239388"/>
    </source>
</evidence>
<sequence>MWAAGKSNGSEGFVFSLRFDVATLIQTTTSVMERTSANKTGKVRIRYLRIRNRIWLSEKALFFVNEGEVPGG</sequence>
<dbReference type="EMBL" id="PUIB01000024">
    <property type="protein sequence ID" value="PQO28688.1"/>
    <property type="molecule type" value="Genomic_DNA"/>
</dbReference>
<dbReference type="AlphaFoldDB" id="A0A2S8F950"/>